<dbReference type="AlphaFoldDB" id="A0A443LN89"/>
<dbReference type="EMBL" id="SAVB01000006">
    <property type="protein sequence ID" value="RWR50631.1"/>
    <property type="molecule type" value="Genomic_DNA"/>
</dbReference>
<organism evidence="1 2">
    <name type="scientific">Paenirhodobacter ferrireducens</name>
    <dbReference type="NCBI Taxonomy" id="1215032"/>
    <lineage>
        <taxon>Bacteria</taxon>
        <taxon>Pseudomonadati</taxon>
        <taxon>Pseudomonadota</taxon>
        <taxon>Alphaproteobacteria</taxon>
        <taxon>Rhodobacterales</taxon>
        <taxon>Rhodobacter group</taxon>
        <taxon>Paenirhodobacter</taxon>
    </lineage>
</organism>
<reference evidence="1 2" key="1">
    <citation type="submission" date="2019-01" db="EMBL/GenBank/DDBJ databases">
        <title>Sinorhodobacter populi sp. nov. isolated from the symptomatic bark tissue of Populus euramericana canker.</title>
        <authorList>
            <person name="Xu G."/>
        </authorList>
    </citation>
    <scope>NUCLEOTIDE SEQUENCE [LARGE SCALE GENOMIC DNA]</scope>
    <source>
        <strain evidence="1 2">CCTCC AB2012026</strain>
    </source>
</reference>
<gene>
    <name evidence="1" type="ORF">EOW65_06675</name>
</gene>
<evidence type="ECO:0000313" key="1">
    <source>
        <dbReference type="EMBL" id="RWR50631.1"/>
    </source>
</evidence>
<keyword evidence="2" id="KW-1185">Reference proteome</keyword>
<name>A0A443LN89_9RHOB</name>
<sequence>MMQLQTEALADLIVAHLRLLDQATRIAEEASRGAAPETVDVGQRLMAAVGDAKGTMKVRGRN</sequence>
<evidence type="ECO:0000313" key="2">
    <source>
        <dbReference type="Proteomes" id="UP000286594"/>
    </source>
</evidence>
<protein>
    <submittedName>
        <fullName evidence="1">Uncharacterized protein</fullName>
    </submittedName>
</protein>
<dbReference type="Proteomes" id="UP000286594">
    <property type="component" value="Unassembled WGS sequence"/>
</dbReference>
<accession>A0A443LN89</accession>
<dbReference type="RefSeq" id="WP_128148189.1">
    <property type="nucleotide sequence ID" value="NZ_SAVB01000006.1"/>
</dbReference>
<comment type="caution">
    <text evidence="1">The sequence shown here is derived from an EMBL/GenBank/DDBJ whole genome shotgun (WGS) entry which is preliminary data.</text>
</comment>
<proteinExistence type="predicted"/>